<evidence type="ECO:0000313" key="1">
    <source>
        <dbReference type="EMBL" id="KFN11395.1"/>
    </source>
</evidence>
<name>A0A090ZMB2_PAEMA</name>
<dbReference type="EMBL" id="JMQA01000010">
    <property type="protein sequence ID" value="KFN11395.1"/>
    <property type="molecule type" value="Genomic_DNA"/>
</dbReference>
<dbReference type="RefSeq" id="WP_127463450.1">
    <property type="nucleotide sequence ID" value="NZ_BOSD01000007.1"/>
</dbReference>
<dbReference type="AlphaFoldDB" id="A0A090ZMB2"/>
<evidence type="ECO:0000313" key="3">
    <source>
        <dbReference type="Proteomes" id="UP000029278"/>
    </source>
</evidence>
<dbReference type="PATRIC" id="fig|44252.3.peg.665"/>
<comment type="caution">
    <text evidence="1">The sequence shown here is derived from an EMBL/GenBank/DDBJ whole genome shotgun (WGS) entry which is preliminary data.</text>
</comment>
<dbReference type="Proteomes" id="UP000029278">
    <property type="component" value="Unassembled WGS sequence"/>
</dbReference>
<evidence type="ECO:0000313" key="2">
    <source>
        <dbReference type="EMBL" id="MUG22151.1"/>
    </source>
</evidence>
<dbReference type="HOGENOM" id="CLU_2410455_0_0_9"/>
<reference evidence="1 3" key="1">
    <citation type="submission" date="2014-04" db="EMBL/GenBank/DDBJ databases">
        <authorList>
            <person name="Bishop-Lilly K.A."/>
            <person name="Broomall S.M."/>
            <person name="Chain P.S."/>
            <person name="Chertkov O."/>
            <person name="Coyne S.R."/>
            <person name="Daligault H.E."/>
            <person name="Davenport K.W."/>
            <person name="Erkkila T."/>
            <person name="Frey K.G."/>
            <person name="Gibbons H.S."/>
            <person name="Gu W."/>
            <person name="Jaissle J."/>
            <person name="Johnson S.L."/>
            <person name="Koroleva G.I."/>
            <person name="Ladner J.T."/>
            <person name="Lo C.-C."/>
            <person name="Minogue T.D."/>
            <person name="Munk C."/>
            <person name="Palacios G.F."/>
            <person name="Redden C.L."/>
            <person name="Rosenzweig C.N."/>
            <person name="Scholz M.B."/>
            <person name="Teshima H."/>
            <person name="Xu Y."/>
        </authorList>
    </citation>
    <scope>NUCLEOTIDE SEQUENCE [LARGE SCALE GENOMIC DNA]</scope>
    <source>
        <strain evidence="1 3">8244</strain>
    </source>
</reference>
<reference evidence="2 4" key="2">
    <citation type="submission" date="2019-11" db="EMBL/GenBank/DDBJ databases">
        <title>Draft genome sequences of five Paenibacillus species of dairy origin.</title>
        <authorList>
            <person name="Olajide A.M."/>
            <person name="Chen S."/>
            <person name="Lapointe G."/>
        </authorList>
    </citation>
    <scope>NUCLEOTIDE SEQUENCE [LARGE SCALE GENOMIC DNA]</scope>
    <source>
        <strain evidence="2 4">3CT49</strain>
    </source>
</reference>
<sequence>MMIFSFTVYEKPDPVFWQKLAVKLPEGYNYPDPCFLRTLDPELSSLPYVMNRSCLTPDITKGDEAFRASLPAKLPPEYRIPDTGLIKRLCEL</sequence>
<protein>
    <submittedName>
        <fullName evidence="1">Uncharacterized protein</fullName>
    </submittedName>
</protein>
<dbReference type="STRING" id="44252.DJ90_6137"/>
<keyword evidence="3" id="KW-1185">Reference proteome</keyword>
<gene>
    <name evidence="1" type="ORF">DJ90_6137</name>
    <name evidence="2" type="ORF">GNQ08_06875</name>
</gene>
<dbReference type="EMBL" id="WNZZ01000003">
    <property type="protein sequence ID" value="MUG22151.1"/>
    <property type="molecule type" value="Genomic_DNA"/>
</dbReference>
<organism evidence="1 3">
    <name type="scientific">Paenibacillus macerans</name>
    <name type="common">Bacillus macerans</name>
    <dbReference type="NCBI Taxonomy" id="44252"/>
    <lineage>
        <taxon>Bacteria</taxon>
        <taxon>Bacillati</taxon>
        <taxon>Bacillota</taxon>
        <taxon>Bacilli</taxon>
        <taxon>Bacillales</taxon>
        <taxon>Paenibacillaceae</taxon>
        <taxon>Paenibacillus</taxon>
    </lineage>
</organism>
<dbReference type="Proteomes" id="UP000442469">
    <property type="component" value="Unassembled WGS sequence"/>
</dbReference>
<evidence type="ECO:0000313" key="4">
    <source>
        <dbReference type="Proteomes" id="UP000442469"/>
    </source>
</evidence>
<accession>A0A090ZMB2</accession>
<proteinExistence type="predicted"/>
<dbReference type="GeneID" id="77011876"/>